<proteinExistence type="predicted"/>
<sequence length="210" mass="23543">MKNRRRGCACEFRFLDKENQPMSKVHILLVLLGGLVAGCQLWQPGKPLEQPVATPARDYAATDLDALVRYSEDLAGMVPAERLPECQQVDRMLATNPRMGYRLHLLLAQMVTPGCGDASVTLGNIKVVINEIADVRVRGWLAYLGELVARSQKEAAEKAELERQLKEAQSGKHKVRKDIRAKDSKIQSLENEVEELRSKLNTLKSIEQKL</sequence>
<dbReference type="Proteomes" id="UP001359308">
    <property type="component" value="Chromosome"/>
</dbReference>
<organism evidence="2 3">
    <name type="scientific">Methylococcus capsulatus</name>
    <dbReference type="NCBI Taxonomy" id="414"/>
    <lineage>
        <taxon>Bacteria</taxon>
        <taxon>Pseudomonadati</taxon>
        <taxon>Pseudomonadota</taxon>
        <taxon>Gammaproteobacteria</taxon>
        <taxon>Methylococcales</taxon>
        <taxon>Methylococcaceae</taxon>
        <taxon>Methylococcus</taxon>
    </lineage>
</organism>
<feature type="coiled-coil region" evidence="1">
    <location>
        <begin position="144"/>
        <end position="209"/>
    </location>
</feature>
<gene>
    <name evidence="2" type="ORF">N4J17_14550</name>
</gene>
<evidence type="ECO:0000313" key="3">
    <source>
        <dbReference type="Proteomes" id="UP001359308"/>
    </source>
</evidence>
<evidence type="ECO:0000313" key="2">
    <source>
        <dbReference type="EMBL" id="WWF01668.1"/>
    </source>
</evidence>
<protein>
    <submittedName>
        <fullName evidence="2">Surface-like protein</fullName>
    </submittedName>
</protein>
<dbReference type="EMBL" id="CP104311">
    <property type="protein sequence ID" value="WWF01668.1"/>
    <property type="molecule type" value="Genomic_DNA"/>
</dbReference>
<accession>A0ABZ2F5W1</accession>
<keyword evidence="1" id="KW-0175">Coiled coil</keyword>
<reference evidence="2 3" key="1">
    <citation type="submission" date="2022-09" db="EMBL/GenBank/DDBJ databases">
        <authorList>
            <person name="Giprobiosintez L."/>
        </authorList>
    </citation>
    <scope>NUCLEOTIDE SEQUENCE [LARGE SCALE GENOMIC DNA]</scope>
    <source>
        <strain evidence="3">VKPM-B-12549 (GBS-15)</strain>
    </source>
</reference>
<dbReference type="RefSeq" id="WP_277458301.1">
    <property type="nucleotide sequence ID" value="NZ_CP104311.1"/>
</dbReference>
<evidence type="ECO:0000256" key="1">
    <source>
        <dbReference type="SAM" id="Coils"/>
    </source>
</evidence>
<name>A0ABZ2F5W1_METCP</name>
<keyword evidence="3" id="KW-1185">Reference proteome</keyword>